<dbReference type="Proteomes" id="UP000250079">
    <property type="component" value="Chromosome"/>
</dbReference>
<comment type="similarity">
    <text evidence="2">Belongs to the bacterial solute-binding protein 1 family.</text>
</comment>
<organism evidence="4 5">
    <name type="scientific">Granulosicoccus antarcticus IMCC3135</name>
    <dbReference type="NCBI Taxonomy" id="1192854"/>
    <lineage>
        <taxon>Bacteria</taxon>
        <taxon>Pseudomonadati</taxon>
        <taxon>Pseudomonadota</taxon>
        <taxon>Gammaproteobacteria</taxon>
        <taxon>Chromatiales</taxon>
        <taxon>Granulosicoccaceae</taxon>
        <taxon>Granulosicoccus</taxon>
    </lineage>
</organism>
<dbReference type="Pfam" id="PF01547">
    <property type="entry name" value="SBP_bac_1"/>
    <property type="match status" value="1"/>
</dbReference>
<dbReference type="GO" id="GO:0042597">
    <property type="term" value="C:periplasmic space"/>
    <property type="evidence" value="ECO:0007669"/>
    <property type="project" value="UniProtKB-SubCell"/>
</dbReference>
<dbReference type="PANTHER" id="PTHR43649:SF12">
    <property type="entry name" value="DIACETYLCHITOBIOSE BINDING PROTEIN DASA"/>
    <property type="match status" value="1"/>
</dbReference>
<dbReference type="SUPFAM" id="SSF53850">
    <property type="entry name" value="Periplasmic binding protein-like II"/>
    <property type="match status" value="1"/>
</dbReference>
<evidence type="ECO:0000313" key="5">
    <source>
        <dbReference type="Proteomes" id="UP000250079"/>
    </source>
</evidence>
<dbReference type="Gene3D" id="3.40.190.10">
    <property type="entry name" value="Periplasmic binding protein-like II"/>
    <property type="match status" value="2"/>
</dbReference>
<dbReference type="AlphaFoldDB" id="A0A2Z2P0J1"/>
<sequence length="425" mass="44743">MRYPKAGSTFLVAAIAATQLMGAAPTWAADDKPFDGQTLSVLLPPWGTLPKDMTDQFTADTGISLDGQTLGWDEIRTKIVTSMIANTAPASAVEIDWSWVGQFGAAGWFQPLDGLVDAAAIKDAPTAKIFVYDGAQLAVPYNNDFRILIYNKAHLKQAGISAPPTTPNEMLEAARTIKAEGIADYPIGLPLSATEGSATAWYLLTKAFGGDLFDADFNPLFTTPDSAGYKAMAFEIEALNEGLISPAATGLKDVDIQELFKNGQTSFDVAGWAGSISVYEDPEKSTVAGDAALALMISTTGTPRSFGLPEAVGIPSNAKNPGAAAAFIDWIQTAETQIGAYHSLGNLPPRLSVLETLNTAGELKDGDILLEQAAFAEPLFAQGTPGWYPEFSAAVASNLNLAAKGQISVQEAVDRIADQATAAMQ</sequence>
<accession>A0A2Z2P0J1</accession>
<evidence type="ECO:0000256" key="1">
    <source>
        <dbReference type="ARBA" id="ARBA00004418"/>
    </source>
</evidence>
<evidence type="ECO:0000313" key="4">
    <source>
        <dbReference type="EMBL" id="ASJ73717.1"/>
    </source>
</evidence>
<keyword evidence="5" id="KW-1185">Reference proteome</keyword>
<evidence type="ECO:0008006" key="6">
    <source>
        <dbReference type="Google" id="ProtNLM"/>
    </source>
</evidence>
<feature type="chain" id="PRO_5016443083" description="ABC transporter-binding protein" evidence="3">
    <location>
        <begin position="29"/>
        <end position="425"/>
    </location>
</feature>
<name>A0A2Z2P0J1_9GAMM</name>
<dbReference type="OrthoDB" id="9808332at2"/>
<evidence type="ECO:0000256" key="3">
    <source>
        <dbReference type="SAM" id="SignalP"/>
    </source>
</evidence>
<dbReference type="InterPro" id="IPR050490">
    <property type="entry name" value="Bact_solute-bd_prot1"/>
</dbReference>
<dbReference type="EMBL" id="CP018632">
    <property type="protein sequence ID" value="ASJ73717.1"/>
    <property type="molecule type" value="Genomic_DNA"/>
</dbReference>
<reference evidence="4 5" key="1">
    <citation type="submission" date="2016-12" db="EMBL/GenBank/DDBJ databases">
        <authorList>
            <person name="Song W.-J."/>
            <person name="Kurnit D.M."/>
        </authorList>
    </citation>
    <scope>NUCLEOTIDE SEQUENCE [LARGE SCALE GENOMIC DNA]</scope>
    <source>
        <strain evidence="4 5">IMCC3135</strain>
    </source>
</reference>
<comment type="subcellular location">
    <subcellularLocation>
        <location evidence="1">Periplasm</location>
    </subcellularLocation>
</comment>
<dbReference type="PANTHER" id="PTHR43649">
    <property type="entry name" value="ARABINOSE-BINDING PROTEIN-RELATED"/>
    <property type="match status" value="1"/>
</dbReference>
<protein>
    <recommendedName>
        <fullName evidence="6">ABC transporter-binding protein</fullName>
    </recommendedName>
</protein>
<proteinExistence type="inferred from homology"/>
<feature type="signal peptide" evidence="3">
    <location>
        <begin position="1"/>
        <end position="28"/>
    </location>
</feature>
<gene>
    <name evidence="4" type="ORF">IMCC3135_18190</name>
</gene>
<dbReference type="KEGG" id="gai:IMCC3135_18190"/>
<dbReference type="RefSeq" id="WP_088918856.1">
    <property type="nucleotide sequence ID" value="NZ_CP018632.1"/>
</dbReference>
<evidence type="ECO:0000256" key="2">
    <source>
        <dbReference type="ARBA" id="ARBA00008520"/>
    </source>
</evidence>
<keyword evidence="3" id="KW-0732">Signal</keyword>
<dbReference type="InterPro" id="IPR006059">
    <property type="entry name" value="SBP"/>
</dbReference>